<accession>A0A1X7E6L5</accession>
<evidence type="ECO:0000313" key="1">
    <source>
        <dbReference type="EMBL" id="SMF28542.1"/>
    </source>
</evidence>
<dbReference type="EMBL" id="FWZU01000004">
    <property type="protein sequence ID" value="SMF28542.1"/>
    <property type="molecule type" value="Genomic_DNA"/>
</dbReference>
<dbReference type="STRING" id="1519643.SAMN06295933_2720"/>
<organism evidence="1 2">
    <name type="scientific">Desulfovibrio gilichinskyi</name>
    <dbReference type="NCBI Taxonomy" id="1519643"/>
    <lineage>
        <taxon>Bacteria</taxon>
        <taxon>Pseudomonadati</taxon>
        <taxon>Thermodesulfobacteriota</taxon>
        <taxon>Desulfovibrionia</taxon>
        <taxon>Desulfovibrionales</taxon>
        <taxon>Desulfovibrionaceae</taxon>
        <taxon>Desulfovibrio</taxon>
    </lineage>
</organism>
<gene>
    <name evidence="1" type="ORF">SAMN06295933_2720</name>
</gene>
<sequence>MTERKSITIFVDLPEHLRDKEMIAESSGAMYYLFEKIPNLPKVPDYLDKDLKTTRIKLSPAAQRYYALLRLDFESDRHLFITAYTLLSSKHKYWWRIELDKYYRWKKCYSEEEML</sequence>
<reference evidence="2" key="1">
    <citation type="submission" date="2017-04" db="EMBL/GenBank/DDBJ databases">
        <authorList>
            <person name="Varghese N."/>
            <person name="Submissions S."/>
        </authorList>
    </citation>
    <scope>NUCLEOTIDE SEQUENCE [LARGE SCALE GENOMIC DNA]</scope>
    <source>
        <strain evidence="2">K3S</strain>
    </source>
</reference>
<keyword evidence="2" id="KW-1185">Reference proteome</keyword>
<protein>
    <submittedName>
        <fullName evidence="1">Uncharacterized protein</fullName>
    </submittedName>
</protein>
<dbReference type="OrthoDB" id="10011203at2"/>
<dbReference type="RefSeq" id="WP_085103107.1">
    <property type="nucleotide sequence ID" value="NZ_FWZU01000004.1"/>
</dbReference>
<name>A0A1X7E6L5_9BACT</name>
<proteinExistence type="predicted"/>
<evidence type="ECO:0000313" key="2">
    <source>
        <dbReference type="Proteomes" id="UP000192906"/>
    </source>
</evidence>
<dbReference type="AlphaFoldDB" id="A0A1X7E6L5"/>
<dbReference type="Proteomes" id="UP000192906">
    <property type="component" value="Unassembled WGS sequence"/>
</dbReference>